<reference evidence="3 4" key="1">
    <citation type="journal article" date="2018" name="Mol. Biol. Evol.">
        <title>Broad Genomic Sampling Reveals a Smut Pathogenic Ancestry of the Fungal Clade Ustilaginomycotina.</title>
        <authorList>
            <person name="Kijpornyongpan T."/>
            <person name="Mondo S.J."/>
            <person name="Barry K."/>
            <person name="Sandor L."/>
            <person name="Lee J."/>
            <person name="Lipzen A."/>
            <person name="Pangilinan J."/>
            <person name="LaButti K."/>
            <person name="Hainaut M."/>
            <person name="Henrissat B."/>
            <person name="Grigoriev I.V."/>
            <person name="Spatafora J.W."/>
            <person name="Aime M.C."/>
        </authorList>
    </citation>
    <scope>NUCLEOTIDE SEQUENCE [LARGE SCALE GENOMIC DNA]</scope>
    <source>
        <strain evidence="3 4">MCA 3882</strain>
    </source>
</reference>
<keyword evidence="2" id="KW-0732">Signal</keyword>
<evidence type="ECO:0000313" key="3">
    <source>
        <dbReference type="EMBL" id="PWN33035.1"/>
    </source>
</evidence>
<feature type="signal peptide" evidence="2">
    <location>
        <begin position="1"/>
        <end position="26"/>
    </location>
</feature>
<sequence length="245" mass="25915">MKGPKLYALATLLYISLFLTLELALCSSLPSASGVHHSSDDESDSLTKPLLSKSRSRSSSPSPPKRSPAPAPAPATSKGASITSVYAHHRALMYTAASERSKREMHARNKRRQRQFFESKAAERAERTGISPSRGRRFENTARAVMPPSPTGSHPSASSSSNSAGNTSEHSSHPGTRSDRLRGYIPPTLREVGVEPASTQSGRQQAASSSSPAAAAAAHVNGKKPSDGSPPTSPSRHSPKRSQGK</sequence>
<feature type="chain" id="PRO_5016429677" evidence="2">
    <location>
        <begin position="27"/>
        <end position="245"/>
    </location>
</feature>
<dbReference type="InParanoid" id="A0A316VBV3"/>
<gene>
    <name evidence="3" type="ORF">FA14DRAFT_192072</name>
</gene>
<protein>
    <submittedName>
        <fullName evidence="3">Uncharacterized protein</fullName>
    </submittedName>
</protein>
<evidence type="ECO:0000313" key="4">
    <source>
        <dbReference type="Proteomes" id="UP000245771"/>
    </source>
</evidence>
<feature type="compositionally biased region" description="Pro residues" evidence="1">
    <location>
        <begin position="61"/>
        <end position="73"/>
    </location>
</feature>
<feature type="compositionally biased region" description="Low complexity" evidence="1">
    <location>
        <begin position="46"/>
        <end position="60"/>
    </location>
</feature>
<feature type="compositionally biased region" description="Low complexity" evidence="1">
    <location>
        <begin position="197"/>
        <end position="218"/>
    </location>
</feature>
<keyword evidence="4" id="KW-1185">Reference proteome</keyword>
<feature type="compositionally biased region" description="Basic and acidic residues" evidence="1">
    <location>
        <begin position="170"/>
        <end position="182"/>
    </location>
</feature>
<dbReference type="Proteomes" id="UP000245771">
    <property type="component" value="Unassembled WGS sequence"/>
</dbReference>
<feature type="compositionally biased region" description="Low complexity" evidence="1">
    <location>
        <begin position="151"/>
        <end position="169"/>
    </location>
</feature>
<name>A0A316VBV3_9BASI</name>
<evidence type="ECO:0000256" key="1">
    <source>
        <dbReference type="SAM" id="MobiDB-lite"/>
    </source>
</evidence>
<feature type="region of interest" description="Disordered" evidence="1">
    <location>
        <begin position="32"/>
        <end position="84"/>
    </location>
</feature>
<evidence type="ECO:0000256" key="2">
    <source>
        <dbReference type="SAM" id="SignalP"/>
    </source>
</evidence>
<accession>A0A316VBV3</accession>
<dbReference type="AlphaFoldDB" id="A0A316VBV3"/>
<feature type="region of interest" description="Disordered" evidence="1">
    <location>
        <begin position="97"/>
        <end position="245"/>
    </location>
</feature>
<organism evidence="3 4">
    <name type="scientific">Meira miltonrushii</name>
    <dbReference type="NCBI Taxonomy" id="1280837"/>
    <lineage>
        <taxon>Eukaryota</taxon>
        <taxon>Fungi</taxon>
        <taxon>Dikarya</taxon>
        <taxon>Basidiomycota</taxon>
        <taxon>Ustilaginomycotina</taxon>
        <taxon>Exobasidiomycetes</taxon>
        <taxon>Exobasidiales</taxon>
        <taxon>Brachybasidiaceae</taxon>
        <taxon>Meira</taxon>
    </lineage>
</organism>
<feature type="compositionally biased region" description="Basic and acidic residues" evidence="1">
    <location>
        <begin position="115"/>
        <end position="127"/>
    </location>
</feature>
<dbReference type="EMBL" id="KZ819605">
    <property type="protein sequence ID" value="PWN33035.1"/>
    <property type="molecule type" value="Genomic_DNA"/>
</dbReference>
<dbReference type="RefSeq" id="XP_025353337.1">
    <property type="nucleotide sequence ID" value="XM_025501915.1"/>
</dbReference>
<dbReference type="GeneID" id="37023696"/>
<proteinExistence type="predicted"/>